<evidence type="ECO:0000256" key="1">
    <source>
        <dbReference type="SAM" id="Coils"/>
    </source>
</evidence>
<gene>
    <name evidence="3" type="ORF">H9Q72_013379</name>
</gene>
<dbReference type="AlphaFoldDB" id="A0A9P7HF26"/>
<feature type="transmembrane region" description="Helical" evidence="2">
    <location>
        <begin position="6"/>
        <end position="30"/>
    </location>
</feature>
<keyword evidence="1" id="KW-0175">Coiled coil</keyword>
<evidence type="ECO:0000313" key="4">
    <source>
        <dbReference type="Proteomes" id="UP000750502"/>
    </source>
</evidence>
<organism evidence="3 4">
    <name type="scientific">Fusarium xylarioides</name>
    <dbReference type="NCBI Taxonomy" id="221167"/>
    <lineage>
        <taxon>Eukaryota</taxon>
        <taxon>Fungi</taxon>
        <taxon>Dikarya</taxon>
        <taxon>Ascomycota</taxon>
        <taxon>Pezizomycotina</taxon>
        <taxon>Sordariomycetes</taxon>
        <taxon>Hypocreomycetidae</taxon>
        <taxon>Hypocreales</taxon>
        <taxon>Nectriaceae</taxon>
        <taxon>Fusarium</taxon>
        <taxon>Fusarium fujikuroi species complex</taxon>
    </lineage>
</organism>
<keyword evidence="2" id="KW-0812">Transmembrane</keyword>
<dbReference type="Proteomes" id="UP000750502">
    <property type="component" value="Unassembled WGS sequence"/>
</dbReference>
<keyword evidence="2" id="KW-1133">Transmembrane helix</keyword>
<feature type="coiled-coil region" evidence="1">
    <location>
        <begin position="69"/>
        <end position="111"/>
    </location>
</feature>
<sequence>MFQPISITLTTAQTCIAGVVMMTAFLNFGWTIYSKMRDWQEAADERDRKKLDNATEAARAARTVPRQEFDELKNRLDTALNKLQTLSGTRNDLINDKLNGLEAKLKMMEDTRCRCNATRFQELVDDIQTLKSEKA</sequence>
<name>A0A9P7HF26_9HYPO</name>
<reference evidence="3" key="1">
    <citation type="journal article" date="2020" name="bioRxiv">
        <title>Historical genomics reveals the evolutionary mechanisms behind multiple outbreaks of the host-specific coffee wilt pathogen Fusarium xylarioides.</title>
        <authorList>
            <person name="Peck D."/>
            <person name="Nowell R.W."/>
            <person name="Flood J."/>
            <person name="Ryan M.J."/>
            <person name="Barraclough T.G."/>
        </authorList>
    </citation>
    <scope>NUCLEOTIDE SEQUENCE</scope>
    <source>
        <strain evidence="3">IMI 127659i</strain>
    </source>
</reference>
<keyword evidence="4" id="KW-1185">Reference proteome</keyword>
<reference evidence="3" key="2">
    <citation type="submission" date="2020-10" db="EMBL/GenBank/DDBJ databases">
        <authorList>
            <person name="Peck L.D."/>
            <person name="Nowell R.W."/>
            <person name="Flood J."/>
            <person name="Ryan M.J."/>
            <person name="Barraclough T.G."/>
        </authorList>
    </citation>
    <scope>NUCLEOTIDE SEQUENCE</scope>
    <source>
        <strain evidence="3">IMI 127659i</strain>
    </source>
</reference>
<protein>
    <submittedName>
        <fullName evidence="3">Uncharacterized protein</fullName>
    </submittedName>
</protein>
<dbReference type="EMBL" id="JADFTT010000815">
    <property type="protein sequence ID" value="KAG5758488.1"/>
    <property type="molecule type" value="Genomic_DNA"/>
</dbReference>
<accession>A0A9P7HF26</accession>
<proteinExistence type="predicted"/>
<comment type="caution">
    <text evidence="3">The sequence shown here is derived from an EMBL/GenBank/DDBJ whole genome shotgun (WGS) entry which is preliminary data.</text>
</comment>
<keyword evidence="2" id="KW-0472">Membrane</keyword>
<evidence type="ECO:0000256" key="2">
    <source>
        <dbReference type="SAM" id="Phobius"/>
    </source>
</evidence>
<evidence type="ECO:0000313" key="3">
    <source>
        <dbReference type="EMBL" id="KAG5758488.1"/>
    </source>
</evidence>